<dbReference type="HAMAP" id="MF_00017">
    <property type="entry name" value="RecR"/>
    <property type="match status" value="1"/>
</dbReference>
<dbReference type="Gene3D" id="1.10.8.420">
    <property type="entry name" value="RecR Domain 1"/>
    <property type="match status" value="1"/>
</dbReference>
<dbReference type="Proteomes" id="UP000593765">
    <property type="component" value="Chromosome"/>
</dbReference>
<dbReference type="InterPro" id="IPR006171">
    <property type="entry name" value="TOPRIM_dom"/>
</dbReference>
<dbReference type="InterPro" id="IPR023627">
    <property type="entry name" value="Rcmb_RecR"/>
</dbReference>
<keyword evidence="10" id="KW-1185">Reference proteome</keyword>
<dbReference type="GO" id="GO:0003677">
    <property type="term" value="F:DNA binding"/>
    <property type="evidence" value="ECO:0007669"/>
    <property type="project" value="UniProtKB-UniRule"/>
</dbReference>
<comment type="function">
    <text evidence="7">May play a role in DNA repair. It seems to be involved in an RecBC-independent recombinational process of DNA repair. It may act with RecF and RecO.</text>
</comment>
<dbReference type="PROSITE" id="PS01300">
    <property type="entry name" value="RECR"/>
    <property type="match status" value="1"/>
</dbReference>
<dbReference type="Gene3D" id="3.40.1360.10">
    <property type="match status" value="1"/>
</dbReference>
<evidence type="ECO:0000256" key="4">
    <source>
        <dbReference type="ARBA" id="ARBA00022833"/>
    </source>
</evidence>
<evidence type="ECO:0000259" key="8">
    <source>
        <dbReference type="PROSITE" id="PS50880"/>
    </source>
</evidence>
<dbReference type="Gene3D" id="3.30.60.80">
    <property type="match status" value="1"/>
</dbReference>
<dbReference type="RefSeq" id="WP_206293352.1">
    <property type="nucleotide sequence ID" value="NZ_CP063458.1"/>
</dbReference>
<dbReference type="Pfam" id="PF02132">
    <property type="entry name" value="RecR_ZnF"/>
    <property type="match status" value="1"/>
</dbReference>
<dbReference type="CDD" id="cd01025">
    <property type="entry name" value="TOPRIM_recR"/>
    <property type="match status" value="1"/>
</dbReference>
<dbReference type="GO" id="GO:0008270">
    <property type="term" value="F:zinc ion binding"/>
    <property type="evidence" value="ECO:0007669"/>
    <property type="project" value="UniProtKB-KW"/>
</dbReference>
<dbReference type="InterPro" id="IPR015967">
    <property type="entry name" value="Rcmb_RecR_Znf"/>
</dbReference>
<name>A0A7M2WY45_9BACT</name>
<evidence type="ECO:0000256" key="7">
    <source>
        <dbReference type="HAMAP-Rule" id="MF_00017"/>
    </source>
</evidence>
<evidence type="ECO:0000313" key="9">
    <source>
        <dbReference type="EMBL" id="QOV90274.1"/>
    </source>
</evidence>
<dbReference type="Pfam" id="PF21176">
    <property type="entry name" value="RecR_HhH"/>
    <property type="match status" value="1"/>
</dbReference>
<organism evidence="9 10">
    <name type="scientific">Humisphaera borealis</name>
    <dbReference type="NCBI Taxonomy" id="2807512"/>
    <lineage>
        <taxon>Bacteria</taxon>
        <taxon>Pseudomonadati</taxon>
        <taxon>Planctomycetota</taxon>
        <taxon>Phycisphaerae</taxon>
        <taxon>Tepidisphaerales</taxon>
        <taxon>Tepidisphaeraceae</taxon>
        <taxon>Humisphaera</taxon>
    </lineage>
</organism>
<evidence type="ECO:0000313" key="10">
    <source>
        <dbReference type="Proteomes" id="UP000593765"/>
    </source>
</evidence>
<feature type="domain" description="Toprim" evidence="8">
    <location>
        <begin position="84"/>
        <end position="181"/>
    </location>
</feature>
<reference evidence="9 10" key="1">
    <citation type="submission" date="2020-10" db="EMBL/GenBank/DDBJ databases">
        <title>Wide distribution of Phycisphaera-like planctomycetes from WD2101 soil group in peatlands and genome analysis of the first cultivated representative.</title>
        <authorList>
            <person name="Dedysh S.N."/>
            <person name="Beletsky A.V."/>
            <person name="Ivanova A."/>
            <person name="Kulichevskaya I.S."/>
            <person name="Suzina N.E."/>
            <person name="Philippov D.A."/>
            <person name="Rakitin A.L."/>
            <person name="Mardanov A.V."/>
            <person name="Ravin N.V."/>
        </authorList>
    </citation>
    <scope>NUCLEOTIDE SEQUENCE [LARGE SCALE GENOMIC DNA]</scope>
    <source>
        <strain evidence="9 10">M1803</strain>
    </source>
</reference>
<feature type="zinc finger region" description="C4-type" evidence="7">
    <location>
        <begin position="61"/>
        <end position="76"/>
    </location>
</feature>
<gene>
    <name evidence="7 9" type="primary">recR</name>
    <name evidence="9" type="ORF">IPV69_02565</name>
</gene>
<dbReference type="NCBIfam" id="TIGR00615">
    <property type="entry name" value="recR"/>
    <property type="match status" value="1"/>
</dbReference>
<evidence type="ECO:0000256" key="1">
    <source>
        <dbReference type="ARBA" id="ARBA00022723"/>
    </source>
</evidence>
<accession>A0A7M2WY45</accession>
<dbReference type="GO" id="GO:0006281">
    <property type="term" value="P:DNA repair"/>
    <property type="evidence" value="ECO:0007669"/>
    <property type="project" value="UniProtKB-UniRule"/>
</dbReference>
<keyword evidence="2 7" id="KW-0227">DNA damage</keyword>
<dbReference type="SUPFAM" id="SSF111304">
    <property type="entry name" value="Recombination protein RecR"/>
    <property type="match status" value="1"/>
</dbReference>
<evidence type="ECO:0000256" key="3">
    <source>
        <dbReference type="ARBA" id="ARBA00022771"/>
    </source>
</evidence>
<dbReference type="SMART" id="SM00493">
    <property type="entry name" value="TOPRIM"/>
    <property type="match status" value="1"/>
</dbReference>
<dbReference type="InterPro" id="IPR000093">
    <property type="entry name" value="DNA_Rcmb_RecR"/>
</dbReference>
<dbReference type="AlphaFoldDB" id="A0A7M2WY45"/>
<sequence>MSVNSGYTQSIQQLMAELARLPGIGMRSAERIAFHLLKQSPEEAMKLADAIKDVKTRIRHCSICYNLTEADPCAICVDPGRDHGLVCVVEQPKDLLALESAGLYKGAYHVLLGRIAPLEGIEPGDLTIDPLLDRIASGAVRELIMGTNPTMEGDGTALFVQSVVNSRFPKVQVTRLARGLPAGSSIEYANRNILADAIAGRQRM</sequence>
<dbReference type="KEGG" id="hbs:IPV69_02565"/>
<dbReference type="GO" id="GO:0006310">
    <property type="term" value="P:DNA recombination"/>
    <property type="evidence" value="ECO:0007669"/>
    <property type="project" value="UniProtKB-UniRule"/>
</dbReference>
<evidence type="ECO:0000256" key="6">
    <source>
        <dbReference type="ARBA" id="ARBA00023204"/>
    </source>
</evidence>
<protein>
    <recommendedName>
        <fullName evidence="7">Recombination protein RecR</fullName>
    </recommendedName>
</protein>
<keyword evidence="4 7" id="KW-0862">Zinc</keyword>
<dbReference type="PANTHER" id="PTHR30446">
    <property type="entry name" value="RECOMBINATION PROTEIN RECR"/>
    <property type="match status" value="1"/>
</dbReference>
<dbReference type="Pfam" id="PF13662">
    <property type="entry name" value="Toprim_4"/>
    <property type="match status" value="1"/>
</dbReference>
<evidence type="ECO:0000256" key="5">
    <source>
        <dbReference type="ARBA" id="ARBA00023172"/>
    </source>
</evidence>
<evidence type="ECO:0000256" key="2">
    <source>
        <dbReference type="ARBA" id="ARBA00022763"/>
    </source>
</evidence>
<dbReference type="InterPro" id="IPR034137">
    <property type="entry name" value="TOPRIM_RecR"/>
</dbReference>
<keyword evidence="1 7" id="KW-0479">Metal-binding</keyword>
<keyword evidence="6 7" id="KW-0234">DNA repair</keyword>
<dbReference type="EMBL" id="CP063458">
    <property type="protein sequence ID" value="QOV90274.1"/>
    <property type="molecule type" value="Genomic_DNA"/>
</dbReference>
<comment type="similarity">
    <text evidence="7">Belongs to the RecR family.</text>
</comment>
<dbReference type="PROSITE" id="PS50880">
    <property type="entry name" value="TOPRIM"/>
    <property type="match status" value="1"/>
</dbReference>
<keyword evidence="3 7" id="KW-0863">Zinc-finger</keyword>
<dbReference type="PANTHER" id="PTHR30446:SF0">
    <property type="entry name" value="RECOMBINATION PROTEIN RECR"/>
    <property type="match status" value="1"/>
</dbReference>
<proteinExistence type="inferred from homology"/>
<keyword evidence="5 7" id="KW-0233">DNA recombination</keyword>